<keyword evidence="6 9" id="KW-0460">Magnesium</keyword>
<dbReference type="RefSeq" id="XP_021288779.1">
    <property type="nucleotide sequence ID" value="XM_021433104.1"/>
</dbReference>
<evidence type="ECO:0000313" key="12">
    <source>
        <dbReference type="RefSeq" id="XP_021288779.1"/>
    </source>
</evidence>
<comment type="catalytic activity">
    <reaction evidence="8">
        <text>3'-phosphoadenylyl sulfate + H2O = adenosine 5'-phosphosulfate + phosphate</text>
        <dbReference type="Rhea" id="RHEA:77639"/>
        <dbReference type="ChEBI" id="CHEBI:15377"/>
        <dbReference type="ChEBI" id="CHEBI:43474"/>
        <dbReference type="ChEBI" id="CHEBI:58243"/>
        <dbReference type="ChEBI" id="CHEBI:58339"/>
        <dbReference type="EC" id="3.1.3.7"/>
    </reaction>
    <physiologicalReaction direction="left-to-right" evidence="8">
        <dbReference type="Rhea" id="RHEA:77640"/>
    </physiologicalReaction>
</comment>
<evidence type="ECO:0000256" key="9">
    <source>
        <dbReference type="PIRSR" id="PIRSR600760-2"/>
    </source>
</evidence>
<keyword evidence="5 10" id="KW-0378">Hydrolase</keyword>
<comment type="similarity">
    <text evidence="2 10">Belongs to the inositol monophosphatase superfamily.</text>
</comment>
<feature type="binding site" evidence="9">
    <location>
        <position position="145"/>
    </location>
    <ligand>
        <name>Mg(2+)</name>
        <dbReference type="ChEBI" id="CHEBI:18420"/>
        <label>1</label>
        <note>catalytic</note>
    </ligand>
</feature>
<sequence length="381" mass="41493">MEEGDKYGKELDLAVRIVHLACSLCQKVQQRLVSSSDEQVLAKDDDSPVTIADWSVQATVSWLLSEFLEGQNVSIVAEEDVQTLSKSDAADLLAAVVNTVNECLAEAPKYGLQCPKDALGTSKILEAISRCNSTGGPTGRHWVLDPVDGTLGFVRGDQYAVALALIEEGKLVLGVLGCPNYPMKKELLNYNHRRHQTMPKSLPSSDIWEKGRVMYARRGSGQAWMQPLILGDTKFEWPNSARLIQVSPVDDPSLATFCEPVEKANSNHSFTAGLANSMGLKKKPMRVHSMVKYAAIARGDAEIFIKFARSGYKEKIWDHAAGVVIIEEAGGVVTDAGGRPLDFSRGLYLEGLDRGIIACSGLMLHDKIIGAVYASWDSSNL</sequence>
<dbReference type="SUPFAM" id="SSF56655">
    <property type="entry name" value="Carbohydrate phosphatase"/>
    <property type="match status" value="1"/>
</dbReference>
<feature type="binding site" evidence="9">
    <location>
        <position position="148"/>
    </location>
    <ligand>
        <name>Mg(2+)</name>
        <dbReference type="ChEBI" id="CHEBI:18420"/>
        <label>1</label>
        <note>catalytic</note>
    </ligand>
</feature>
<keyword evidence="4 9" id="KW-0479">Metal-binding</keyword>
<dbReference type="InterPro" id="IPR000760">
    <property type="entry name" value="Inositol_monophosphatase-like"/>
</dbReference>
<feature type="binding site" evidence="9">
    <location>
        <position position="318"/>
    </location>
    <ligand>
        <name>Mg(2+)</name>
        <dbReference type="ChEBI" id="CHEBI:18420"/>
        <label>1</label>
        <note>catalytic</note>
    </ligand>
</feature>
<evidence type="ECO:0000256" key="10">
    <source>
        <dbReference type="RuleBase" id="RU368076"/>
    </source>
</evidence>
<evidence type="ECO:0000313" key="11">
    <source>
        <dbReference type="Proteomes" id="UP000504621"/>
    </source>
</evidence>
<name>A0A6J1AQK2_9ROSI</name>
<dbReference type="CDD" id="cd01517">
    <property type="entry name" value="PAP_phosphatase"/>
    <property type="match status" value="1"/>
</dbReference>
<dbReference type="PROSITE" id="PS00629">
    <property type="entry name" value="IMP_1"/>
    <property type="match status" value="1"/>
</dbReference>
<evidence type="ECO:0000256" key="3">
    <source>
        <dbReference type="ARBA" id="ARBA00012633"/>
    </source>
</evidence>
<dbReference type="Gene3D" id="3.40.190.80">
    <property type="match status" value="1"/>
</dbReference>
<dbReference type="InterPro" id="IPR051090">
    <property type="entry name" value="Inositol_monoP_superfamily"/>
</dbReference>
<dbReference type="GO" id="GO:0008441">
    <property type="term" value="F:3'(2'),5'-bisphosphate nucleotidase activity"/>
    <property type="evidence" value="ECO:0007669"/>
    <property type="project" value="UniProtKB-UniRule"/>
</dbReference>
<organism evidence="11 12">
    <name type="scientific">Herrania umbratica</name>
    <dbReference type="NCBI Taxonomy" id="108875"/>
    <lineage>
        <taxon>Eukaryota</taxon>
        <taxon>Viridiplantae</taxon>
        <taxon>Streptophyta</taxon>
        <taxon>Embryophyta</taxon>
        <taxon>Tracheophyta</taxon>
        <taxon>Spermatophyta</taxon>
        <taxon>Magnoliopsida</taxon>
        <taxon>eudicotyledons</taxon>
        <taxon>Gunneridae</taxon>
        <taxon>Pentapetalae</taxon>
        <taxon>rosids</taxon>
        <taxon>malvids</taxon>
        <taxon>Malvales</taxon>
        <taxon>Malvaceae</taxon>
        <taxon>Byttnerioideae</taxon>
        <taxon>Herrania</taxon>
    </lineage>
</organism>
<dbReference type="Pfam" id="PF00459">
    <property type="entry name" value="Inositol_P"/>
    <property type="match status" value="1"/>
</dbReference>
<comment type="catalytic activity">
    <reaction evidence="7">
        <text>adenosine 3',5'-bisphosphate + H2O = AMP + phosphate</text>
        <dbReference type="Rhea" id="RHEA:10040"/>
        <dbReference type="ChEBI" id="CHEBI:15377"/>
        <dbReference type="ChEBI" id="CHEBI:43474"/>
        <dbReference type="ChEBI" id="CHEBI:58343"/>
        <dbReference type="ChEBI" id="CHEBI:456215"/>
        <dbReference type="EC" id="3.1.3.7"/>
    </reaction>
    <physiologicalReaction direction="left-to-right" evidence="7">
        <dbReference type="Rhea" id="RHEA:10041"/>
    </physiologicalReaction>
</comment>
<reference evidence="12" key="1">
    <citation type="submission" date="2025-08" db="UniProtKB">
        <authorList>
            <consortium name="RefSeq"/>
        </authorList>
    </citation>
    <scope>IDENTIFICATION</scope>
    <source>
        <tissue evidence="12">Leaf</tissue>
    </source>
</reference>
<feature type="binding site" evidence="9">
    <location>
        <position position="78"/>
    </location>
    <ligand>
        <name>Mg(2+)</name>
        <dbReference type="ChEBI" id="CHEBI:18420"/>
        <label>1</label>
        <note>catalytic</note>
    </ligand>
</feature>
<protein>
    <recommendedName>
        <fullName evidence="3 10">3'(2'),5'-bisphosphate nucleotidase</fullName>
        <ecNumber evidence="3 10">3.1.3.7</ecNumber>
    </recommendedName>
</protein>
<dbReference type="InterPro" id="IPR006239">
    <property type="entry name" value="DPNP"/>
</dbReference>
<keyword evidence="11" id="KW-1185">Reference proteome</keyword>
<comment type="cofactor">
    <cofactor evidence="1 9 10">
        <name>Mg(2+)</name>
        <dbReference type="ChEBI" id="CHEBI:18420"/>
    </cofactor>
</comment>
<dbReference type="EC" id="3.1.3.7" evidence="3 10"/>
<dbReference type="Proteomes" id="UP000504621">
    <property type="component" value="Unplaced"/>
</dbReference>
<proteinExistence type="inferred from homology"/>
<dbReference type="Gene3D" id="3.30.540.10">
    <property type="entry name" value="Fructose-1,6-Bisphosphatase, subunit A, domain 1"/>
    <property type="match status" value="1"/>
</dbReference>
<dbReference type="GO" id="GO:0000103">
    <property type="term" value="P:sulfate assimilation"/>
    <property type="evidence" value="ECO:0007669"/>
    <property type="project" value="TreeGrafter"/>
</dbReference>
<dbReference type="PANTHER" id="PTHR43200:SF24">
    <property type="entry name" value="PAP-SPECIFIC PHOSPHATASE HAL2-LIKE"/>
    <property type="match status" value="1"/>
</dbReference>
<dbReference type="InterPro" id="IPR020583">
    <property type="entry name" value="Inositol_monoP_metal-BS"/>
</dbReference>
<evidence type="ECO:0000256" key="2">
    <source>
        <dbReference type="ARBA" id="ARBA00009759"/>
    </source>
</evidence>
<dbReference type="FunFam" id="3.30.540.10:FF:000020">
    <property type="entry name" value="PAP-specific phosphatase HAL2-like"/>
    <property type="match status" value="1"/>
</dbReference>
<dbReference type="PANTHER" id="PTHR43200">
    <property type="entry name" value="PHOSPHATASE"/>
    <property type="match status" value="1"/>
</dbReference>
<evidence type="ECO:0000256" key="7">
    <source>
        <dbReference type="ARBA" id="ARBA00044479"/>
    </source>
</evidence>
<dbReference type="FunFam" id="3.40.190.80:FF:000003">
    <property type="entry name" value="PAP-specific phosphatase HAL2-like"/>
    <property type="match status" value="1"/>
</dbReference>
<evidence type="ECO:0000256" key="1">
    <source>
        <dbReference type="ARBA" id="ARBA00001946"/>
    </source>
</evidence>
<dbReference type="GO" id="GO:0046854">
    <property type="term" value="P:phosphatidylinositol phosphate biosynthetic process"/>
    <property type="evidence" value="ECO:0007669"/>
    <property type="project" value="InterPro"/>
</dbReference>
<dbReference type="InterPro" id="IPR020550">
    <property type="entry name" value="Inositol_monophosphatase_CS"/>
</dbReference>
<dbReference type="OrthoDB" id="411145at2759"/>
<accession>A0A6J1AQK2</accession>
<evidence type="ECO:0000256" key="5">
    <source>
        <dbReference type="ARBA" id="ARBA00022801"/>
    </source>
</evidence>
<dbReference type="AlphaFoldDB" id="A0A6J1AQK2"/>
<gene>
    <name evidence="12" type="primary">LOC110419964</name>
</gene>
<comment type="function">
    <text evidence="10">Converts adenosine 3'-phosphate 5'-phosphosulfate (PAPS) to adenosine 5'-phosphosulfate (APS) and 3'(2')-phosphoadenosine 5'-phosphate (PAP) to AMP.</text>
</comment>
<dbReference type="NCBIfam" id="TIGR01330">
    <property type="entry name" value="bisphos_HAL2"/>
    <property type="match status" value="1"/>
</dbReference>
<dbReference type="GeneID" id="110419964"/>
<evidence type="ECO:0000256" key="6">
    <source>
        <dbReference type="ARBA" id="ARBA00022842"/>
    </source>
</evidence>
<dbReference type="GO" id="GO:0046872">
    <property type="term" value="F:metal ion binding"/>
    <property type="evidence" value="ECO:0007669"/>
    <property type="project" value="UniProtKB-UniRule"/>
</dbReference>
<evidence type="ECO:0000256" key="4">
    <source>
        <dbReference type="ARBA" id="ARBA00022723"/>
    </source>
</evidence>
<dbReference type="GO" id="GO:0043647">
    <property type="term" value="P:inositol phosphate metabolic process"/>
    <property type="evidence" value="ECO:0007669"/>
    <property type="project" value="UniProtKB-UniRule"/>
</dbReference>
<dbReference type="PROSITE" id="PS00630">
    <property type="entry name" value="IMP_2"/>
    <property type="match status" value="1"/>
</dbReference>
<evidence type="ECO:0000256" key="8">
    <source>
        <dbReference type="ARBA" id="ARBA00044484"/>
    </source>
</evidence>